<dbReference type="AlphaFoldDB" id="A0A327ZC58"/>
<name>A0A327ZC58_9ACTN</name>
<gene>
    <name evidence="1" type="ORF">B0I29_109153</name>
</gene>
<protein>
    <recommendedName>
        <fullName evidence="3">Polyketide cyclase/dehydrase/lipid transport protein</fullName>
    </recommendedName>
</protein>
<proteinExistence type="predicted"/>
<evidence type="ECO:0000313" key="2">
    <source>
        <dbReference type="Proteomes" id="UP000249341"/>
    </source>
</evidence>
<dbReference type="Proteomes" id="UP000249341">
    <property type="component" value="Unassembled WGS sequence"/>
</dbReference>
<comment type="caution">
    <text evidence="1">The sequence shown here is derived from an EMBL/GenBank/DDBJ whole genome shotgun (WGS) entry which is preliminary data.</text>
</comment>
<reference evidence="1 2" key="1">
    <citation type="submission" date="2018-06" db="EMBL/GenBank/DDBJ databases">
        <title>Genomic Encyclopedia of Type Strains, Phase III (KMG-III): the genomes of soil and plant-associated and newly described type strains.</title>
        <authorList>
            <person name="Whitman W."/>
        </authorList>
    </citation>
    <scope>NUCLEOTIDE SEQUENCE [LARGE SCALE GENOMIC DNA]</scope>
    <source>
        <strain evidence="1 2">CGMCC 4.7090</strain>
    </source>
</reference>
<sequence length="224" mass="24711">MSALCPHDHAPVTTPLRSIQDDPFRPHLVRVTAPARMSGLAGVLISGLIRALNRWWGGWVIGDRWGVGDGDVGRVYPCDAFVEAPVLQVWRGVRVAVDAAALWPWVGQVRIAPYSYDWLDNRGRRSPRRLVGLAEPRVGEAFTMTGGRPQGRIVSVDAGRQLTGTIMGAYMSYVLVDEPDGATRLLLKVVMQGHRWAAPWLSAGDLVMARRQLLNWRRLAESAG</sequence>
<accession>A0A327ZC58</accession>
<evidence type="ECO:0008006" key="3">
    <source>
        <dbReference type="Google" id="ProtNLM"/>
    </source>
</evidence>
<organism evidence="1 2">
    <name type="scientific">Actinoplanes lutulentus</name>
    <dbReference type="NCBI Taxonomy" id="1287878"/>
    <lineage>
        <taxon>Bacteria</taxon>
        <taxon>Bacillati</taxon>
        <taxon>Actinomycetota</taxon>
        <taxon>Actinomycetes</taxon>
        <taxon>Micromonosporales</taxon>
        <taxon>Micromonosporaceae</taxon>
        <taxon>Actinoplanes</taxon>
    </lineage>
</organism>
<evidence type="ECO:0000313" key="1">
    <source>
        <dbReference type="EMBL" id="RAK35679.1"/>
    </source>
</evidence>
<dbReference type="EMBL" id="QLMJ01000009">
    <property type="protein sequence ID" value="RAK35679.1"/>
    <property type="molecule type" value="Genomic_DNA"/>
</dbReference>
<dbReference type="SUPFAM" id="SSF55961">
    <property type="entry name" value="Bet v1-like"/>
    <property type="match status" value="1"/>
</dbReference>
<keyword evidence="2" id="KW-1185">Reference proteome</keyword>